<feature type="transmembrane region" description="Helical" evidence="7">
    <location>
        <begin position="48"/>
        <end position="67"/>
    </location>
</feature>
<evidence type="ECO:0000313" key="10">
    <source>
        <dbReference type="EMBL" id="NOK34078.1"/>
    </source>
</evidence>
<dbReference type="Proteomes" id="UP000563426">
    <property type="component" value="Unassembled WGS sequence"/>
</dbReference>
<reference evidence="11 12" key="1">
    <citation type="submission" date="2020-05" db="EMBL/GenBank/DDBJ databases">
        <authorList>
            <person name="Whitworth D."/>
        </authorList>
    </citation>
    <scope>NUCLEOTIDE SEQUENCE [LARGE SCALE GENOMIC DNA]</scope>
    <source>
        <strain evidence="10 12">AB043B</strain>
        <strain evidence="9 11">CA046A</strain>
    </source>
</reference>
<accession>A0A3A8I1X4</accession>
<keyword evidence="5 7" id="KW-0472">Membrane</keyword>
<dbReference type="Proteomes" id="UP000528460">
    <property type="component" value="Unassembled WGS sequence"/>
</dbReference>
<keyword evidence="12" id="KW-1185">Reference proteome</keyword>
<comment type="similarity">
    <text evidence="6">Belongs to the exbB/tolQ family.</text>
</comment>
<evidence type="ECO:0000259" key="8">
    <source>
        <dbReference type="Pfam" id="PF01618"/>
    </source>
</evidence>
<keyword evidence="6" id="KW-0653">Protein transport</keyword>
<dbReference type="GO" id="GO:0017038">
    <property type="term" value="P:protein import"/>
    <property type="evidence" value="ECO:0007669"/>
    <property type="project" value="TreeGrafter"/>
</dbReference>
<dbReference type="AlphaFoldDB" id="A0A3A8I1X4"/>
<feature type="transmembrane region" description="Helical" evidence="7">
    <location>
        <begin position="143"/>
        <end position="169"/>
    </location>
</feature>
<dbReference type="InterPro" id="IPR050790">
    <property type="entry name" value="ExbB/TolQ_transport"/>
</dbReference>
<comment type="subcellular location">
    <subcellularLocation>
        <location evidence="1">Cell membrane</location>
        <topology evidence="1">Multi-pass membrane protein</topology>
    </subcellularLocation>
    <subcellularLocation>
        <location evidence="6">Membrane</location>
        <topology evidence="6">Multi-pass membrane protein</topology>
    </subcellularLocation>
</comment>
<gene>
    <name evidence="10" type="ORF">HMI49_12830</name>
    <name evidence="9" type="ORF">HNS30_09565</name>
</gene>
<feature type="domain" description="MotA/TolQ/ExbB proton channel" evidence="8">
    <location>
        <begin position="102"/>
        <end position="221"/>
    </location>
</feature>
<evidence type="ECO:0000313" key="11">
    <source>
        <dbReference type="Proteomes" id="UP000528460"/>
    </source>
</evidence>
<dbReference type="InterPro" id="IPR002898">
    <property type="entry name" value="MotA_ExbB_proton_chnl"/>
</dbReference>
<name>A0A3A8I1X4_9BACT</name>
<evidence type="ECO:0000313" key="9">
    <source>
        <dbReference type="EMBL" id="NOK09277.1"/>
    </source>
</evidence>
<dbReference type="EMBL" id="JABFJV010000057">
    <property type="protein sequence ID" value="NOK34078.1"/>
    <property type="molecule type" value="Genomic_DNA"/>
</dbReference>
<evidence type="ECO:0000256" key="3">
    <source>
        <dbReference type="ARBA" id="ARBA00022692"/>
    </source>
</evidence>
<organism evidence="10 12">
    <name type="scientific">Corallococcus exercitus</name>
    <dbReference type="NCBI Taxonomy" id="2316736"/>
    <lineage>
        <taxon>Bacteria</taxon>
        <taxon>Pseudomonadati</taxon>
        <taxon>Myxococcota</taxon>
        <taxon>Myxococcia</taxon>
        <taxon>Myxococcales</taxon>
        <taxon>Cystobacterineae</taxon>
        <taxon>Myxococcaceae</taxon>
        <taxon>Corallococcus</taxon>
    </lineage>
</organism>
<feature type="transmembrane region" description="Helical" evidence="7">
    <location>
        <begin position="189"/>
        <end position="210"/>
    </location>
</feature>
<dbReference type="OrthoDB" id="9784084at2"/>
<evidence type="ECO:0000313" key="12">
    <source>
        <dbReference type="Proteomes" id="UP000563426"/>
    </source>
</evidence>
<dbReference type="EMBL" id="JABFJW010000055">
    <property type="protein sequence ID" value="NOK09277.1"/>
    <property type="molecule type" value="Genomic_DNA"/>
</dbReference>
<evidence type="ECO:0000256" key="2">
    <source>
        <dbReference type="ARBA" id="ARBA00022475"/>
    </source>
</evidence>
<dbReference type="Pfam" id="PF01618">
    <property type="entry name" value="MotA_ExbB"/>
    <property type="match status" value="1"/>
</dbReference>
<dbReference type="PANTHER" id="PTHR30625:SF17">
    <property type="entry name" value="TOLQ-RELATED"/>
    <property type="match status" value="1"/>
</dbReference>
<evidence type="ECO:0000256" key="7">
    <source>
        <dbReference type="SAM" id="Phobius"/>
    </source>
</evidence>
<dbReference type="PANTHER" id="PTHR30625">
    <property type="entry name" value="PROTEIN TOLQ"/>
    <property type="match status" value="1"/>
</dbReference>
<evidence type="ECO:0000256" key="6">
    <source>
        <dbReference type="RuleBase" id="RU004057"/>
    </source>
</evidence>
<proteinExistence type="inferred from homology"/>
<dbReference type="GO" id="GO:0005886">
    <property type="term" value="C:plasma membrane"/>
    <property type="evidence" value="ECO:0007669"/>
    <property type="project" value="UniProtKB-SubCell"/>
</dbReference>
<protein>
    <submittedName>
        <fullName evidence="10">MotA/TolQ/ExbB proton channel family protein</fullName>
    </submittedName>
</protein>
<keyword evidence="2" id="KW-1003">Cell membrane</keyword>
<keyword evidence="6" id="KW-0813">Transport</keyword>
<keyword evidence="3 7" id="KW-0812">Transmembrane</keyword>
<keyword evidence="4 7" id="KW-1133">Transmembrane helix</keyword>
<evidence type="ECO:0000256" key="4">
    <source>
        <dbReference type="ARBA" id="ARBA00022989"/>
    </source>
</evidence>
<evidence type="ECO:0000256" key="5">
    <source>
        <dbReference type="ARBA" id="ARBA00023136"/>
    </source>
</evidence>
<sequence>MIPSVSELLRVVVAEAAPAAAGHASSGGLGDFIVGAFKAGGPFMFVNLFWLAASLAVIGERAVTLLYRYRLNATAFIEQVHKMVRGGNLDRAVKFCGMAPRSPLARVIRAGLINANRGELEVAKAVEEALAEYTPHVSRRVQWLWSLANIATLVGLVGTIVGLIGTFRALGNVPAEQKQALLSNGISEAMYNTGFGLSIAVLCIVAHLFFSNYAKNMVELVELNALKLENLLSRRGSLEVVPADSDVRAAS</sequence>
<evidence type="ECO:0000256" key="1">
    <source>
        <dbReference type="ARBA" id="ARBA00004651"/>
    </source>
</evidence>
<comment type="caution">
    <text evidence="10">The sequence shown here is derived from an EMBL/GenBank/DDBJ whole genome shotgun (WGS) entry which is preliminary data.</text>
</comment>
<dbReference type="RefSeq" id="WP_120527851.1">
    <property type="nucleotide sequence ID" value="NZ_JABFJV010000057.1"/>
</dbReference>